<sequence length="375" mass="41070">MEWSLLTSGLGRRRLSLSRSGRDGKVRRDPNSCAVFKKVGRTELSEALLDPGEELLRAIRRSGVVFDALSMRGRREEWGKRRAMRGLCVLREGISAPLCKPLVFPAHRRSFTHRQRLTAGGTTENTKKEGTTTKKPPQVRRWPRRSPTAKRSPSVASRNLDSAGTTPLRRYLGRRRGPSKVAAAVTSGHQRPEHPTAVLKHSRPNHQRGPAIGVLAAHRRRPQSAAPLPAAVRALATGVVLTVLSGPLRDLGVWGKSPMLAKGWTIDVHAPMLSTYGERPIKLMAGPKPPSSQEWPICNPGLDNEISMPGYVGPCGFYPPTGVCVVMVSFLPLKACLGGWRYVPFGLCHHLTYTLPFGTASVSVGVYCALPYQPR</sequence>
<proteinExistence type="predicted"/>
<accession>A0A843WEH1</accession>
<dbReference type="AlphaFoldDB" id="A0A843WEH1"/>
<protein>
    <submittedName>
        <fullName evidence="2">Uncharacterized protein</fullName>
    </submittedName>
</protein>
<comment type="caution">
    <text evidence="2">The sequence shown here is derived from an EMBL/GenBank/DDBJ whole genome shotgun (WGS) entry which is preliminary data.</text>
</comment>
<feature type="compositionally biased region" description="Basic residues" evidence="1">
    <location>
        <begin position="137"/>
        <end position="148"/>
    </location>
</feature>
<feature type="region of interest" description="Disordered" evidence="1">
    <location>
        <begin position="113"/>
        <end position="207"/>
    </location>
</feature>
<dbReference type="EMBL" id="NMUH01003485">
    <property type="protein sequence ID" value="MQM05837.1"/>
    <property type="molecule type" value="Genomic_DNA"/>
</dbReference>
<feature type="compositionally biased region" description="Polar residues" evidence="1">
    <location>
        <begin position="149"/>
        <end position="164"/>
    </location>
</feature>
<gene>
    <name evidence="2" type="ORF">Taro_038652</name>
</gene>
<organism evidence="2 3">
    <name type="scientific">Colocasia esculenta</name>
    <name type="common">Wild taro</name>
    <name type="synonym">Arum esculentum</name>
    <dbReference type="NCBI Taxonomy" id="4460"/>
    <lineage>
        <taxon>Eukaryota</taxon>
        <taxon>Viridiplantae</taxon>
        <taxon>Streptophyta</taxon>
        <taxon>Embryophyta</taxon>
        <taxon>Tracheophyta</taxon>
        <taxon>Spermatophyta</taxon>
        <taxon>Magnoliopsida</taxon>
        <taxon>Liliopsida</taxon>
        <taxon>Araceae</taxon>
        <taxon>Aroideae</taxon>
        <taxon>Colocasieae</taxon>
        <taxon>Colocasia</taxon>
    </lineage>
</organism>
<evidence type="ECO:0000256" key="1">
    <source>
        <dbReference type="SAM" id="MobiDB-lite"/>
    </source>
</evidence>
<evidence type="ECO:0000313" key="2">
    <source>
        <dbReference type="EMBL" id="MQM05837.1"/>
    </source>
</evidence>
<evidence type="ECO:0000313" key="3">
    <source>
        <dbReference type="Proteomes" id="UP000652761"/>
    </source>
</evidence>
<keyword evidence="3" id="KW-1185">Reference proteome</keyword>
<reference evidence="2" key="1">
    <citation type="submission" date="2017-07" db="EMBL/GenBank/DDBJ databases">
        <title>Taro Niue Genome Assembly and Annotation.</title>
        <authorList>
            <person name="Atibalentja N."/>
            <person name="Keating K."/>
            <person name="Fields C.J."/>
        </authorList>
    </citation>
    <scope>NUCLEOTIDE SEQUENCE</scope>
    <source>
        <strain evidence="2">Niue_2</strain>
        <tissue evidence="2">Leaf</tissue>
    </source>
</reference>
<dbReference type="Proteomes" id="UP000652761">
    <property type="component" value="Unassembled WGS sequence"/>
</dbReference>
<name>A0A843WEH1_COLES</name>